<dbReference type="eggNOG" id="COG1641">
    <property type="taxonomic scope" value="Bacteria"/>
</dbReference>
<sequence length="499" mass="51802">MPEPAPPVPSDHPGADGGRVGWIDATFGIAGDMLLAALLDAGADVQVVRAGVAAVVGDAVRIEAVPTARRGQRATAVQLAPATPDAPHRPWRVIRDLIAAAELPPRARDRALAVFGRLAQAEGRVHGVPEDEVVFHEVGSWDSIGDIVGVCVALEDLGVDRLSSSTLTLGEGTVASAHGLLPVPGPAVRELLAGSGVRVRSLPPGAETVEAGGRDPVGELATPTGVALLVTLCSVSEQRTELTGPPTIFERVGTGAGQRDTPGWANVTRVVLGPATPDDSVDDHVLHLLLLETTVDDLDPRIWPSVLRGCLDAGGLDAWLVPALGKKGRPAQVLSVLLDPADDSAERVRAHVLAATGTLGFRESTVRRTALRRAGGGPDPREGGGACRADRARDARVRGLRGARRRGRAPRAGGLGGGASRRSRRRLGARRRLRRRRLRVRNRSGAGRSGADVPSYQGAAIWAAVCPAPYPLSMLTTATPGAQAFSMVSSGATPPNAAP</sequence>
<proteinExistence type="predicted"/>
<dbReference type="PANTHER" id="PTHR36566:SF1">
    <property type="entry name" value="PYRIDINIUM-3,5-BISTHIOCARBOXYLIC ACID MONONUCLEOTIDE NICKEL INSERTION PROTEIN"/>
    <property type="match status" value="1"/>
</dbReference>
<feature type="compositionally biased region" description="Basic residues" evidence="2">
    <location>
        <begin position="421"/>
        <end position="433"/>
    </location>
</feature>
<dbReference type="AlphaFoldDB" id="K6WDI0"/>
<evidence type="ECO:0000313" key="4">
    <source>
        <dbReference type="Proteomes" id="UP000008366"/>
    </source>
</evidence>
<organism evidence="3 4">
    <name type="scientific">Kineosphaera limosa NBRC 100340</name>
    <dbReference type="NCBI Taxonomy" id="1184609"/>
    <lineage>
        <taxon>Bacteria</taxon>
        <taxon>Bacillati</taxon>
        <taxon>Actinomycetota</taxon>
        <taxon>Actinomycetes</taxon>
        <taxon>Micrococcales</taxon>
        <taxon>Dermatophilaceae</taxon>
        <taxon>Kineosphaera</taxon>
    </lineage>
</organism>
<evidence type="ECO:0008006" key="5">
    <source>
        <dbReference type="Google" id="ProtNLM"/>
    </source>
</evidence>
<comment type="caution">
    <text evidence="3">The sequence shown here is derived from an EMBL/GenBank/DDBJ whole genome shotgun (WGS) entry which is preliminary data.</text>
</comment>
<reference evidence="3 4" key="1">
    <citation type="submission" date="2012-08" db="EMBL/GenBank/DDBJ databases">
        <title>Whole genome shotgun sequence of Kineosphaera limosa NBRC 100340.</title>
        <authorList>
            <person name="Yoshida I."/>
            <person name="Isaki S."/>
            <person name="Hosoyama A."/>
            <person name="Tsuchikane K."/>
            <person name="Katsumata H."/>
            <person name="Ando Y."/>
            <person name="Ohji S."/>
            <person name="Hamada M."/>
            <person name="Tamura T."/>
            <person name="Yamazoe A."/>
            <person name="Yamazaki S."/>
            <person name="Fujita N."/>
        </authorList>
    </citation>
    <scope>NUCLEOTIDE SEQUENCE [LARGE SCALE GENOMIC DNA]</scope>
    <source>
        <strain evidence="3 4">NBRC 100340</strain>
    </source>
</reference>
<dbReference type="PANTHER" id="PTHR36566">
    <property type="entry name" value="NICKEL INSERTION PROTEIN-RELATED"/>
    <property type="match status" value="1"/>
</dbReference>
<dbReference type="STRING" id="1184609.KILIM_064_00015"/>
<feature type="compositionally biased region" description="Gly residues" evidence="2">
    <location>
        <begin position="374"/>
        <end position="386"/>
    </location>
</feature>
<name>K6WDI0_9MICO</name>
<accession>K6WDI0</accession>
<feature type="region of interest" description="Disordered" evidence="2">
    <location>
        <begin position="371"/>
        <end position="390"/>
    </location>
</feature>
<evidence type="ECO:0000256" key="1">
    <source>
        <dbReference type="ARBA" id="ARBA00022596"/>
    </source>
</evidence>
<dbReference type="Pfam" id="PF01969">
    <property type="entry name" value="Ni_insertion"/>
    <property type="match status" value="1"/>
</dbReference>
<protein>
    <recommendedName>
        <fullName evidence="5">Pyridinium-3,5-bisthiocarboxylic acid mononucleotide nickel insertion protein</fullName>
    </recommendedName>
</protein>
<keyword evidence="4" id="KW-1185">Reference proteome</keyword>
<gene>
    <name evidence="3" type="ORF">KILIM_064_00015</name>
</gene>
<dbReference type="InterPro" id="IPR002822">
    <property type="entry name" value="Ni_insertion"/>
</dbReference>
<evidence type="ECO:0000313" key="3">
    <source>
        <dbReference type="EMBL" id="GAB97310.1"/>
    </source>
</evidence>
<dbReference type="Gene3D" id="3.30.70.1380">
    <property type="entry name" value="Transcriptional regulatory protein pf0864 domain like"/>
    <property type="match status" value="1"/>
</dbReference>
<dbReference type="EMBL" id="BAHD01000064">
    <property type="protein sequence ID" value="GAB97310.1"/>
    <property type="molecule type" value="Genomic_DNA"/>
</dbReference>
<dbReference type="Proteomes" id="UP000008366">
    <property type="component" value="Unassembled WGS sequence"/>
</dbReference>
<evidence type="ECO:0000256" key="2">
    <source>
        <dbReference type="SAM" id="MobiDB-lite"/>
    </source>
</evidence>
<feature type="region of interest" description="Disordered" evidence="2">
    <location>
        <begin position="398"/>
        <end position="433"/>
    </location>
</feature>
<keyword evidence="1" id="KW-0533">Nickel</keyword>
<feature type="compositionally biased region" description="Basic residues" evidence="2">
    <location>
        <begin position="398"/>
        <end position="409"/>
    </location>
</feature>